<dbReference type="GO" id="GO:2001256">
    <property type="term" value="P:regulation of store-operated calcium entry"/>
    <property type="evidence" value="ECO:0007669"/>
    <property type="project" value="InterPro"/>
</dbReference>
<evidence type="ECO:0000256" key="16">
    <source>
        <dbReference type="SAM" id="SignalP"/>
    </source>
</evidence>
<dbReference type="STRING" id="670386.D3B500"/>
<feature type="signal peptide" evidence="16">
    <location>
        <begin position="1"/>
        <end position="21"/>
    </location>
</feature>
<keyword evidence="7 16" id="KW-0732">Signal</keyword>
<evidence type="ECO:0000256" key="14">
    <source>
        <dbReference type="SAM" id="MobiDB-lite"/>
    </source>
</evidence>
<evidence type="ECO:0000256" key="15">
    <source>
        <dbReference type="SAM" id="Phobius"/>
    </source>
</evidence>
<evidence type="ECO:0000256" key="5">
    <source>
        <dbReference type="ARBA" id="ARBA00022568"/>
    </source>
</evidence>
<gene>
    <name evidence="17" type="ORF">PPL_03476</name>
</gene>
<evidence type="ECO:0000256" key="3">
    <source>
        <dbReference type="ARBA" id="ARBA00016584"/>
    </source>
</evidence>
<dbReference type="GeneID" id="31358996"/>
<feature type="region of interest" description="Disordered" evidence="14">
    <location>
        <begin position="269"/>
        <end position="300"/>
    </location>
</feature>
<evidence type="ECO:0000313" key="18">
    <source>
        <dbReference type="Proteomes" id="UP000001396"/>
    </source>
</evidence>
<keyword evidence="9" id="KW-0106">Calcium</keyword>
<dbReference type="InParanoid" id="D3B500"/>
<sequence length="300" mass="33524">MNFKHIITILLLFVLVQTVYSFFQKGDKDAVLLKDVKVLTLVDNKMTRGSRSSPIKQLECAGGSARCQRNLLPQSVQCHNIGSDGTDVQWECKANLDTAVQFGKLDVSCEGYAYPEDPYILKGSCGLRYELEYTNSALRESYYKQDWATSIFTFFIWVFVIGVVGFIFYNIFFARNENDREARRRHQQQQQPNGVPYGGYMNGPSYYPGSAGFGSVPPAPQNYGSSWGNSSWLPFLGGLGTGYAFGRPRSSWWGGWNSHSNYYTPSYHSSPSYHHSSSSSSSRGTGVTSTSTGYSSTSRR</sequence>
<dbReference type="PANTHER" id="PTHR15929:SF0">
    <property type="entry name" value="STORE-OPERATED CALCIUM ENTRY-ASSOCIATED REGULATORY FACTOR"/>
    <property type="match status" value="1"/>
</dbReference>
<dbReference type="GO" id="GO:0005789">
    <property type="term" value="C:endoplasmic reticulum membrane"/>
    <property type="evidence" value="ECO:0007669"/>
    <property type="project" value="UniProtKB-SubCell"/>
</dbReference>
<keyword evidence="6 15" id="KW-0812">Transmembrane</keyword>
<evidence type="ECO:0000256" key="6">
    <source>
        <dbReference type="ARBA" id="ARBA00022692"/>
    </source>
</evidence>
<comment type="similarity">
    <text evidence="2">Belongs to the SARAF family.</text>
</comment>
<comment type="caution">
    <text evidence="17">The sequence shown here is derived from an EMBL/GenBank/DDBJ whole genome shotgun (WGS) entry which is preliminary data.</text>
</comment>
<evidence type="ECO:0000313" key="17">
    <source>
        <dbReference type="EMBL" id="EFA84398.1"/>
    </source>
</evidence>
<evidence type="ECO:0000256" key="8">
    <source>
        <dbReference type="ARBA" id="ARBA00022824"/>
    </source>
</evidence>
<feature type="transmembrane region" description="Helical" evidence="15">
    <location>
        <begin position="151"/>
        <end position="174"/>
    </location>
</feature>
<organism evidence="17 18">
    <name type="scientific">Heterostelium pallidum (strain ATCC 26659 / Pp 5 / PN500)</name>
    <name type="common">Cellular slime mold</name>
    <name type="synonym">Polysphondylium pallidum</name>
    <dbReference type="NCBI Taxonomy" id="670386"/>
    <lineage>
        <taxon>Eukaryota</taxon>
        <taxon>Amoebozoa</taxon>
        <taxon>Evosea</taxon>
        <taxon>Eumycetozoa</taxon>
        <taxon>Dictyostelia</taxon>
        <taxon>Acytosteliales</taxon>
        <taxon>Acytosteliaceae</taxon>
        <taxon>Heterostelium</taxon>
    </lineage>
</organism>
<evidence type="ECO:0000256" key="11">
    <source>
        <dbReference type="ARBA" id="ARBA00023065"/>
    </source>
</evidence>
<dbReference type="RefSeq" id="XP_020436512.1">
    <property type="nucleotide sequence ID" value="XM_020574440.1"/>
</dbReference>
<protein>
    <recommendedName>
        <fullName evidence="3">Store-operated calcium entry-associated regulatory factor</fullName>
    </recommendedName>
    <alternativeName>
        <fullName evidence="13">Transmembrane protein 66</fullName>
    </alternativeName>
</protein>
<dbReference type="GO" id="GO:0006816">
    <property type="term" value="P:calcium ion transport"/>
    <property type="evidence" value="ECO:0007669"/>
    <property type="project" value="UniProtKB-KW"/>
</dbReference>
<evidence type="ECO:0000256" key="4">
    <source>
        <dbReference type="ARBA" id="ARBA00022448"/>
    </source>
</evidence>
<keyword evidence="11" id="KW-0406">Ion transport</keyword>
<dbReference type="EMBL" id="ADBJ01000010">
    <property type="protein sequence ID" value="EFA84398.1"/>
    <property type="molecule type" value="Genomic_DNA"/>
</dbReference>
<evidence type="ECO:0000256" key="9">
    <source>
        <dbReference type="ARBA" id="ARBA00022837"/>
    </source>
</evidence>
<name>D3B500_HETP5</name>
<dbReference type="Pfam" id="PF06682">
    <property type="entry name" value="SARAF"/>
    <property type="match status" value="1"/>
</dbReference>
<keyword evidence="12 15" id="KW-0472">Membrane</keyword>
<evidence type="ECO:0000256" key="2">
    <source>
        <dbReference type="ARBA" id="ARBA00006833"/>
    </source>
</evidence>
<comment type="subcellular location">
    <subcellularLocation>
        <location evidence="1">Endoplasmic reticulum membrane</location>
        <topology evidence="1">Single-pass type I membrane protein</topology>
    </subcellularLocation>
</comment>
<evidence type="ECO:0000256" key="12">
    <source>
        <dbReference type="ARBA" id="ARBA00023136"/>
    </source>
</evidence>
<feature type="chain" id="PRO_5003041927" description="Store-operated calcium entry-associated regulatory factor" evidence="16">
    <location>
        <begin position="22"/>
        <end position="300"/>
    </location>
</feature>
<keyword evidence="8" id="KW-0256">Endoplasmic reticulum</keyword>
<keyword evidence="10 15" id="KW-1133">Transmembrane helix</keyword>
<evidence type="ECO:0000256" key="7">
    <source>
        <dbReference type="ARBA" id="ARBA00022729"/>
    </source>
</evidence>
<dbReference type="AlphaFoldDB" id="D3B500"/>
<dbReference type="PANTHER" id="PTHR15929">
    <property type="entry name" value="STORE-OPERATED CALCIUM ENTRY-ASSOCIATED REGULATORY FACTOR"/>
    <property type="match status" value="1"/>
</dbReference>
<evidence type="ECO:0000256" key="10">
    <source>
        <dbReference type="ARBA" id="ARBA00022989"/>
    </source>
</evidence>
<evidence type="ECO:0000256" key="13">
    <source>
        <dbReference type="ARBA" id="ARBA00031116"/>
    </source>
</evidence>
<accession>D3B500</accession>
<keyword evidence="18" id="KW-1185">Reference proteome</keyword>
<dbReference type="Proteomes" id="UP000001396">
    <property type="component" value="Unassembled WGS sequence"/>
</dbReference>
<evidence type="ECO:0000256" key="1">
    <source>
        <dbReference type="ARBA" id="ARBA00004115"/>
    </source>
</evidence>
<dbReference type="OMA" id="DVQWRCD"/>
<reference evidence="17 18" key="1">
    <citation type="journal article" date="2011" name="Genome Res.">
        <title>Phylogeny-wide analysis of social amoeba genomes highlights ancient origins for complex intercellular communication.</title>
        <authorList>
            <person name="Heidel A.J."/>
            <person name="Lawal H.M."/>
            <person name="Felder M."/>
            <person name="Schilde C."/>
            <person name="Helps N.R."/>
            <person name="Tunggal B."/>
            <person name="Rivero F."/>
            <person name="John U."/>
            <person name="Schleicher M."/>
            <person name="Eichinger L."/>
            <person name="Platzer M."/>
            <person name="Noegel A.A."/>
            <person name="Schaap P."/>
            <person name="Gloeckner G."/>
        </authorList>
    </citation>
    <scope>NUCLEOTIDE SEQUENCE [LARGE SCALE GENOMIC DNA]</scope>
    <source>
        <strain evidence="18">ATCC 26659 / Pp 5 / PN500</strain>
    </source>
</reference>
<dbReference type="InterPro" id="IPR009567">
    <property type="entry name" value="SARAF"/>
</dbReference>
<keyword evidence="5" id="KW-0109">Calcium transport</keyword>
<keyword evidence="4" id="KW-0813">Transport</keyword>
<proteinExistence type="inferred from homology"/>